<dbReference type="GO" id="GO:0003700">
    <property type="term" value="F:DNA-binding transcription factor activity"/>
    <property type="evidence" value="ECO:0007669"/>
    <property type="project" value="InterPro"/>
</dbReference>
<dbReference type="Gene3D" id="1.10.10.10">
    <property type="entry name" value="Winged helix-like DNA-binding domain superfamily/Winged helix DNA-binding domain"/>
    <property type="match status" value="1"/>
</dbReference>
<dbReference type="InterPro" id="IPR036390">
    <property type="entry name" value="WH_DNA-bd_sf"/>
</dbReference>
<dbReference type="Pfam" id="PF01022">
    <property type="entry name" value="HTH_5"/>
    <property type="match status" value="1"/>
</dbReference>
<dbReference type="InterPro" id="IPR052362">
    <property type="entry name" value="HTH-GbsR_regulator"/>
</dbReference>
<evidence type="ECO:0000256" key="1">
    <source>
        <dbReference type="ARBA" id="ARBA00023015"/>
    </source>
</evidence>
<evidence type="ECO:0000256" key="2">
    <source>
        <dbReference type="ARBA" id="ARBA00023125"/>
    </source>
</evidence>
<dbReference type="GO" id="GO:0003677">
    <property type="term" value="F:DNA binding"/>
    <property type="evidence" value="ECO:0007669"/>
    <property type="project" value="UniProtKB-UniRule"/>
</dbReference>
<reference evidence="6 7" key="1">
    <citation type="submission" date="2016-10" db="EMBL/GenBank/DDBJ databases">
        <authorList>
            <person name="de Groot N.N."/>
        </authorList>
    </citation>
    <scope>NUCLEOTIDE SEQUENCE [LARGE SCALE GENOMIC DNA]</scope>
    <source>
        <strain evidence="6 7">Vu-144</strain>
    </source>
</reference>
<evidence type="ECO:0000256" key="3">
    <source>
        <dbReference type="ARBA" id="ARBA00023163"/>
    </source>
</evidence>
<name>A0A1H3Z170_9BACT</name>
<keyword evidence="3 4" id="KW-0804">Transcription</keyword>
<dbReference type="AlphaFoldDB" id="A0A1H3Z170"/>
<evidence type="ECO:0000256" key="4">
    <source>
        <dbReference type="PIRNR" id="PIRNR006707"/>
    </source>
</evidence>
<keyword evidence="2 4" id="KW-0238">DNA-binding</keyword>
<keyword evidence="1 4" id="KW-0805">Transcription regulation</keyword>
<protein>
    <recommendedName>
        <fullName evidence="4">HTH-type transcriptional regulator</fullName>
    </recommendedName>
</protein>
<evidence type="ECO:0000259" key="5">
    <source>
        <dbReference type="Pfam" id="PF01022"/>
    </source>
</evidence>
<dbReference type="InterPro" id="IPR026282">
    <property type="entry name" value="MJ1563"/>
</dbReference>
<comment type="similarity">
    <text evidence="4">Belongs to the GbsR family.</text>
</comment>
<dbReference type="STRING" id="551991.SAMN05192529_109161"/>
<dbReference type="PANTHER" id="PTHR38465">
    <property type="entry name" value="HTH-TYPE TRANSCRIPTIONAL REGULATOR MJ1563-RELATED"/>
    <property type="match status" value="1"/>
</dbReference>
<dbReference type="InterPro" id="IPR036388">
    <property type="entry name" value="WH-like_DNA-bd_sf"/>
</dbReference>
<gene>
    <name evidence="6" type="ORF">SAMN05192529_109161</name>
</gene>
<evidence type="ECO:0000313" key="6">
    <source>
        <dbReference type="EMBL" id="SEA17084.1"/>
    </source>
</evidence>
<dbReference type="PANTHER" id="PTHR38465:SF1">
    <property type="entry name" value="HTH-TYPE TRANSCRIPTIONAL REGULATOR MJ1563-RELATED"/>
    <property type="match status" value="1"/>
</dbReference>
<proteinExistence type="inferred from homology"/>
<dbReference type="Proteomes" id="UP000199041">
    <property type="component" value="Unassembled WGS sequence"/>
</dbReference>
<keyword evidence="7" id="KW-1185">Reference proteome</keyword>
<dbReference type="OrthoDB" id="9792628at2"/>
<evidence type="ECO:0000313" key="7">
    <source>
        <dbReference type="Proteomes" id="UP000199041"/>
    </source>
</evidence>
<dbReference type="InterPro" id="IPR001845">
    <property type="entry name" value="HTH_ArsR_DNA-bd_dom"/>
</dbReference>
<organism evidence="6 7">
    <name type="scientific">Arachidicoccus rhizosphaerae</name>
    <dbReference type="NCBI Taxonomy" id="551991"/>
    <lineage>
        <taxon>Bacteria</taxon>
        <taxon>Pseudomonadati</taxon>
        <taxon>Bacteroidota</taxon>
        <taxon>Chitinophagia</taxon>
        <taxon>Chitinophagales</taxon>
        <taxon>Chitinophagaceae</taxon>
        <taxon>Arachidicoccus</taxon>
    </lineage>
</organism>
<feature type="domain" description="HTH arsR-type" evidence="5">
    <location>
        <begin position="56"/>
        <end position="93"/>
    </location>
</feature>
<dbReference type="PIRSF" id="PIRSF006707">
    <property type="entry name" value="MJ1563"/>
    <property type="match status" value="1"/>
</dbReference>
<accession>A0A1H3Z170</accession>
<dbReference type="SUPFAM" id="SSF46785">
    <property type="entry name" value="Winged helix' DNA-binding domain"/>
    <property type="match status" value="1"/>
</dbReference>
<dbReference type="EMBL" id="FNQY01000009">
    <property type="protein sequence ID" value="SEA17084.1"/>
    <property type="molecule type" value="Genomic_DNA"/>
</dbReference>
<sequence>MFLKINFQKILKVQKVLYLCVMEIQTARTTFIETWGNLGSSWGINRSVAQIQAYLLLAPGPVSTDELMEHLQISRGNTNMSLRQLMDFGVVYKKNVPGERKEFFIHEKDIWKWAPKIMAIRKQRELNPVLEVLTELKEFSPATLGEEPKSPEAMELENTFVEQVNSIQGFSAKVSKVADKLCSPKSEMLLKLFKLFA</sequence>